<protein>
    <submittedName>
        <fullName evidence="1 2">Uncharacterized protein</fullName>
    </submittedName>
</protein>
<evidence type="ECO:0000313" key="2">
    <source>
        <dbReference type="EnsemblPlants" id="KEH28192"/>
    </source>
</evidence>
<dbReference type="EMBL" id="CM001221">
    <property type="protein sequence ID" value="KEH28192.1"/>
    <property type="molecule type" value="Genomic_DNA"/>
</dbReference>
<keyword evidence="3" id="KW-1185">Reference proteome</keyword>
<reference evidence="1 3" key="1">
    <citation type="journal article" date="2011" name="Nature">
        <title>The Medicago genome provides insight into the evolution of rhizobial symbioses.</title>
        <authorList>
            <person name="Young N.D."/>
            <person name="Debelle F."/>
            <person name="Oldroyd G.E."/>
            <person name="Geurts R."/>
            <person name="Cannon S.B."/>
            <person name="Udvardi M.K."/>
            <person name="Benedito V.A."/>
            <person name="Mayer K.F."/>
            <person name="Gouzy J."/>
            <person name="Schoof H."/>
            <person name="Van de Peer Y."/>
            <person name="Proost S."/>
            <person name="Cook D.R."/>
            <person name="Meyers B.C."/>
            <person name="Spannagl M."/>
            <person name="Cheung F."/>
            <person name="De Mita S."/>
            <person name="Krishnakumar V."/>
            <person name="Gundlach H."/>
            <person name="Zhou S."/>
            <person name="Mudge J."/>
            <person name="Bharti A.K."/>
            <person name="Murray J.D."/>
            <person name="Naoumkina M.A."/>
            <person name="Rosen B."/>
            <person name="Silverstein K.A."/>
            <person name="Tang H."/>
            <person name="Rombauts S."/>
            <person name="Zhao P.X."/>
            <person name="Zhou P."/>
            <person name="Barbe V."/>
            <person name="Bardou P."/>
            <person name="Bechner M."/>
            <person name="Bellec A."/>
            <person name="Berger A."/>
            <person name="Berges H."/>
            <person name="Bidwell S."/>
            <person name="Bisseling T."/>
            <person name="Choisne N."/>
            <person name="Couloux A."/>
            <person name="Denny R."/>
            <person name="Deshpande S."/>
            <person name="Dai X."/>
            <person name="Doyle J.J."/>
            <person name="Dudez A.M."/>
            <person name="Farmer A.D."/>
            <person name="Fouteau S."/>
            <person name="Franken C."/>
            <person name="Gibelin C."/>
            <person name="Gish J."/>
            <person name="Goldstein S."/>
            <person name="Gonzalez A.J."/>
            <person name="Green P.J."/>
            <person name="Hallab A."/>
            <person name="Hartog M."/>
            <person name="Hua A."/>
            <person name="Humphray S.J."/>
            <person name="Jeong D.H."/>
            <person name="Jing Y."/>
            <person name="Jocker A."/>
            <person name="Kenton S.M."/>
            <person name="Kim D.J."/>
            <person name="Klee K."/>
            <person name="Lai H."/>
            <person name="Lang C."/>
            <person name="Lin S."/>
            <person name="Macmil S.L."/>
            <person name="Magdelenat G."/>
            <person name="Matthews L."/>
            <person name="McCorrison J."/>
            <person name="Monaghan E.L."/>
            <person name="Mun J.H."/>
            <person name="Najar F.Z."/>
            <person name="Nicholson C."/>
            <person name="Noirot C."/>
            <person name="O'Bleness M."/>
            <person name="Paule C.R."/>
            <person name="Poulain J."/>
            <person name="Prion F."/>
            <person name="Qin B."/>
            <person name="Qu C."/>
            <person name="Retzel E.F."/>
            <person name="Riddle C."/>
            <person name="Sallet E."/>
            <person name="Samain S."/>
            <person name="Samson N."/>
            <person name="Sanders I."/>
            <person name="Saurat O."/>
            <person name="Scarpelli C."/>
            <person name="Schiex T."/>
            <person name="Segurens B."/>
            <person name="Severin A.J."/>
            <person name="Sherrier D.J."/>
            <person name="Shi R."/>
            <person name="Sims S."/>
            <person name="Singer S.R."/>
            <person name="Sinharoy S."/>
            <person name="Sterck L."/>
            <person name="Viollet A."/>
            <person name="Wang B.B."/>
            <person name="Wang K."/>
            <person name="Wang M."/>
            <person name="Wang X."/>
            <person name="Warfsmann J."/>
            <person name="Weissenbach J."/>
            <person name="White D.D."/>
            <person name="White J.D."/>
            <person name="Wiley G.B."/>
            <person name="Wincker P."/>
            <person name="Xing Y."/>
            <person name="Yang L."/>
            <person name="Yao Z."/>
            <person name="Ying F."/>
            <person name="Zhai J."/>
            <person name="Zhou L."/>
            <person name="Zuber A."/>
            <person name="Denarie J."/>
            <person name="Dixon R.A."/>
            <person name="May G.D."/>
            <person name="Schwartz D.C."/>
            <person name="Rogers J."/>
            <person name="Quetier F."/>
            <person name="Town C.D."/>
            <person name="Roe B.A."/>
        </authorList>
    </citation>
    <scope>NUCLEOTIDE SEQUENCE [LARGE SCALE GENOMIC DNA]</scope>
    <source>
        <strain evidence="1">A17</strain>
        <strain evidence="2 3">cv. Jemalong A17</strain>
    </source>
</reference>
<reference evidence="2" key="3">
    <citation type="submission" date="2015-04" db="UniProtKB">
        <authorList>
            <consortium name="EnsemblPlants"/>
        </authorList>
    </citation>
    <scope>IDENTIFICATION</scope>
    <source>
        <strain evidence="2">cv. Jemalong A17</strain>
    </source>
</reference>
<organism evidence="1 3">
    <name type="scientific">Medicago truncatula</name>
    <name type="common">Barrel medic</name>
    <name type="synonym">Medicago tribuloides</name>
    <dbReference type="NCBI Taxonomy" id="3880"/>
    <lineage>
        <taxon>Eukaryota</taxon>
        <taxon>Viridiplantae</taxon>
        <taxon>Streptophyta</taxon>
        <taxon>Embryophyta</taxon>
        <taxon>Tracheophyta</taxon>
        <taxon>Spermatophyta</taxon>
        <taxon>Magnoliopsida</taxon>
        <taxon>eudicotyledons</taxon>
        <taxon>Gunneridae</taxon>
        <taxon>Pentapetalae</taxon>
        <taxon>rosids</taxon>
        <taxon>fabids</taxon>
        <taxon>Fabales</taxon>
        <taxon>Fabaceae</taxon>
        <taxon>Papilionoideae</taxon>
        <taxon>50 kb inversion clade</taxon>
        <taxon>NPAAA clade</taxon>
        <taxon>Hologalegina</taxon>
        <taxon>IRL clade</taxon>
        <taxon>Trifolieae</taxon>
        <taxon>Medicago</taxon>
    </lineage>
</organism>
<reference evidence="1 3" key="2">
    <citation type="journal article" date="2014" name="BMC Genomics">
        <title>An improved genome release (version Mt4.0) for the model legume Medicago truncatula.</title>
        <authorList>
            <person name="Tang H."/>
            <person name="Krishnakumar V."/>
            <person name="Bidwell S."/>
            <person name="Rosen B."/>
            <person name="Chan A."/>
            <person name="Zhou S."/>
            <person name="Gentzbittel L."/>
            <person name="Childs K.L."/>
            <person name="Yandell M."/>
            <person name="Gundlach H."/>
            <person name="Mayer K.F."/>
            <person name="Schwartz D.C."/>
            <person name="Town C.D."/>
        </authorList>
    </citation>
    <scope>GENOME REANNOTATION</scope>
    <source>
        <strain evidence="1">A17</strain>
        <strain evidence="2 3">cv. Jemalong A17</strain>
    </source>
</reference>
<proteinExistence type="predicted"/>
<accession>A0A072UES9</accession>
<dbReference type="AlphaFoldDB" id="A0A072UES9"/>
<gene>
    <name evidence="1" type="ordered locus">MTR_5g073165</name>
</gene>
<dbReference type="HOGENOM" id="CLU_3053415_0_0_1"/>
<evidence type="ECO:0000313" key="3">
    <source>
        <dbReference type="Proteomes" id="UP000002051"/>
    </source>
</evidence>
<sequence>MSLLSFSIETSHRPSSVFQIKIQFDIFSCLFFADVPPSIPSSLAPPLFRLLRHS</sequence>
<evidence type="ECO:0000313" key="1">
    <source>
        <dbReference type="EMBL" id="KEH28192.1"/>
    </source>
</evidence>
<name>A0A072UES9_MEDTR</name>
<dbReference type="EnsemblPlants" id="KEH28192">
    <property type="protein sequence ID" value="KEH28192"/>
    <property type="gene ID" value="MTR_5g073165"/>
</dbReference>
<dbReference type="Proteomes" id="UP000002051">
    <property type="component" value="Chromosome 5"/>
</dbReference>